<dbReference type="InterPro" id="IPR005158">
    <property type="entry name" value="BTAD"/>
</dbReference>
<evidence type="ECO:0000256" key="5">
    <source>
        <dbReference type="ARBA" id="ARBA00023163"/>
    </source>
</evidence>
<keyword evidence="3" id="KW-0805">Transcription regulation</keyword>
<sequence>MEFRVLGPLEVIHDRRICTPKAPKVKKLLALLLLRANQVVGLDSFVEELWGDNPPQTAVTTTQTYVYHLRKLITEAKVKTAAPGYVLEADEGDVDANRFDSLMARAQLSAAAGDHRATAGHAKEALALWRGTPLAGVDCGNVLRGYAVNLEERHIAALELRVRAEMQLGNYREMIADLRSLVAVHPLNEWFHAQLITALHRVGRRSEALRAYQTVRELLRRELGLEPSQELWQLHQEILASDMRSRATRGRAPMVAGGLIRPASAL</sequence>
<evidence type="ECO:0000256" key="4">
    <source>
        <dbReference type="ARBA" id="ARBA00023125"/>
    </source>
</evidence>
<dbReference type="Pfam" id="PF03704">
    <property type="entry name" value="BTAD"/>
    <property type="match status" value="1"/>
</dbReference>
<dbReference type="SUPFAM" id="SSF48452">
    <property type="entry name" value="TPR-like"/>
    <property type="match status" value="1"/>
</dbReference>
<keyword evidence="2" id="KW-0902">Two-component regulatory system</keyword>
<dbReference type="EMBL" id="FNVU01000028">
    <property type="protein sequence ID" value="SEG93599.1"/>
    <property type="molecule type" value="Genomic_DNA"/>
</dbReference>
<dbReference type="SUPFAM" id="SSF46894">
    <property type="entry name" value="C-terminal effector domain of the bipartite response regulators"/>
    <property type="match status" value="1"/>
</dbReference>
<dbReference type="PANTHER" id="PTHR35807:SF1">
    <property type="entry name" value="TRANSCRIPTIONAL REGULATOR REDD"/>
    <property type="match status" value="1"/>
</dbReference>
<dbReference type="InterPro" id="IPR036388">
    <property type="entry name" value="WH-like_DNA-bd_sf"/>
</dbReference>
<dbReference type="PROSITE" id="PS51755">
    <property type="entry name" value="OMPR_PHOB"/>
    <property type="match status" value="1"/>
</dbReference>
<accession>A0A1H6E901</accession>
<dbReference type="AlphaFoldDB" id="A0A1H6E901"/>
<keyword evidence="9" id="KW-1185">Reference proteome</keyword>
<dbReference type="GO" id="GO:0000160">
    <property type="term" value="P:phosphorelay signal transduction system"/>
    <property type="evidence" value="ECO:0007669"/>
    <property type="project" value="UniProtKB-KW"/>
</dbReference>
<comment type="similarity">
    <text evidence="1">Belongs to the AfsR/DnrI/RedD regulatory family.</text>
</comment>
<dbReference type="SMART" id="SM00862">
    <property type="entry name" value="Trans_reg_C"/>
    <property type="match status" value="1"/>
</dbReference>
<keyword evidence="4 6" id="KW-0238">DNA-binding</keyword>
<gene>
    <name evidence="8" type="ORF">SAMN05216223_12826</name>
</gene>
<organism evidence="8 9">
    <name type="scientific">Actinacidiphila yanglinensis</name>
    <dbReference type="NCBI Taxonomy" id="310779"/>
    <lineage>
        <taxon>Bacteria</taxon>
        <taxon>Bacillati</taxon>
        <taxon>Actinomycetota</taxon>
        <taxon>Actinomycetes</taxon>
        <taxon>Kitasatosporales</taxon>
        <taxon>Streptomycetaceae</taxon>
        <taxon>Actinacidiphila</taxon>
    </lineage>
</organism>
<evidence type="ECO:0000256" key="3">
    <source>
        <dbReference type="ARBA" id="ARBA00023015"/>
    </source>
</evidence>
<dbReference type="Gene3D" id="1.25.40.10">
    <property type="entry name" value="Tetratricopeptide repeat domain"/>
    <property type="match status" value="1"/>
</dbReference>
<evidence type="ECO:0000256" key="2">
    <source>
        <dbReference type="ARBA" id="ARBA00023012"/>
    </source>
</evidence>
<evidence type="ECO:0000256" key="1">
    <source>
        <dbReference type="ARBA" id="ARBA00005820"/>
    </source>
</evidence>
<name>A0A1H6E901_9ACTN</name>
<evidence type="ECO:0000313" key="8">
    <source>
        <dbReference type="EMBL" id="SEG93599.1"/>
    </source>
</evidence>
<reference evidence="8 9" key="1">
    <citation type="submission" date="2016-10" db="EMBL/GenBank/DDBJ databases">
        <authorList>
            <person name="de Groot N.N."/>
        </authorList>
    </citation>
    <scope>NUCLEOTIDE SEQUENCE [LARGE SCALE GENOMIC DNA]</scope>
    <source>
        <strain evidence="8 9">CGMCC 4.2023</strain>
    </source>
</reference>
<proteinExistence type="inferred from homology"/>
<dbReference type="PANTHER" id="PTHR35807">
    <property type="entry name" value="TRANSCRIPTIONAL REGULATOR REDD-RELATED"/>
    <property type="match status" value="1"/>
</dbReference>
<dbReference type="GO" id="GO:0006355">
    <property type="term" value="P:regulation of DNA-templated transcription"/>
    <property type="evidence" value="ECO:0007669"/>
    <property type="project" value="InterPro"/>
</dbReference>
<evidence type="ECO:0000313" key="9">
    <source>
        <dbReference type="Proteomes" id="UP000236754"/>
    </source>
</evidence>
<feature type="domain" description="OmpR/PhoB-type" evidence="7">
    <location>
        <begin position="1"/>
        <end position="89"/>
    </location>
</feature>
<dbReference type="InterPro" id="IPR011990">
    <property type="entry name" value="TPR-like_helical_dom_sf"/>
</dbReference>
<protein>
    <submittedName>
        <fullName evidence="8">DNA-binding transcriptional activator of the SARP family</fullName>
    </submittedName>
</protein>
<dbReference type="Proteomes" id="UP000236754">
    <property type="component" value="Unassembled WGS sequence"/>
</dbReference>
<dbReference type="Gene3D" id="1.10.10.10">
    <property type="entry name" value="Winged helix-like DNA-binding domain superfamily/Winged helix DNA-binding domain"/>
    <property type="match status" value="1"/>
</dbReference>
<evidence type="ECO:0000259" key="7">
    <source>
        <dbReference type="PROSITE" id="PS51755"/>
    </source>
</evidence>
<evidence type="ECO:0000256" key="6">
    <source>
        <dbReference type="PROSITE-ProRule" id="PRU01091"/>
    </source>
</evidence>
<dbReference type="CDD" id="cd15831">
    <property type="entry name" value="BTAD"/>
    <property type="match status" value="1"/>
</dbReference>
<keyword evidence="5" id="KW-0804">Transcription</keyword>
<dbReference type="GO" id="GO:0003677">
    <property type="term" value="F:DNA binding"/>
    <property type="evidence" value="ECO:0007669"/>
    <property type="project" value="UniProtKB-UniRule"/>
</dbReference>
<feature type="DNA-binding region" description="OmpR/PhoB-type" evidence="6">
    <location>
        <begin position="1"/>
        <end position="89"/>
    </location>
</feature>
<dbReference type="Pfam" id="PF00486">
    <property type="entry name" value="Trans_reg_C"/>
    <property type="match status" value="1"/>
</dbReference>
<dbReference type="SMART" id="SM01043">
    <property type="entry name" value="BTAD"/>
    <property type="match status" value="1"/>
</dbReference>
<dbReference type="InterPro" id="IPR051677">
    <property type="entry name" value="AfsR-DnrI-RedD_regulator"/>
</dbReference>
<dbReference type="InterPro" id="IPR001867">
    <property type="entry name" value="OmpR/PhoB-type_DNA-bd"/>
</dbReference>
<dbReference type="InterPro" id="IPR016032">
    <property type="entry name" value="Sig_transdc_resp-reg_C-effctor"/>
</dbReference>